<accession>A0A6J2VFA6</accession>
<keyword evidence="7" id="KW-1185">Reference proteome</keyword>
<comment type="subcellular location">
    <subcellularLocation>
        <location evidence="1">Membrane</location>
        <topology evidence="1">Multi-pass membrane protein</topology>
    </subcellularLocation>
</comment>
<evidence type="ECO:0000313" key="7">
    <source>
        <dbReference type="Proteomes" id="UP000504632"/>
    </source>
</evidence>
<comment type="similarity">
    <text evidence="2">Belongs to the TMEM255 family.</text>
</comment>
<evidence type="ECO:0000256" key="5">
    <source>
        <dbReference type="ARBA" id="ARBA00023136"/>
    </source>
</evidence>
<gene>
    <name evidence="8" type="primary">LOC115812271</name>
</gene>
<dbReference type="InParanoid" id="A0A6J2VFA6"/>
<feature type="transmembrane region" description="Helical" evidence="6">
    <location>
        <begin position="61"/>
        <end position="81"/>
    </location>
</feature>
<dbReference type="OrthoDB" id="9935642at2759"/>
<dbReference type="PANTHER" id="PTHR33721:SF4">
    <property type="entry name" value="TRANSMEMBRANE PROTEIN 255B"/>
    <property type="match status" value="1"/>
</dbReference>
<dbReference type="GO" id="GO:0016020">
    <property type="term" value="C:membrane"/>
    <property type="evidence" value="ECO:0007669"/>
    <property type="project" value="UniProtKB-SubCell"/>
</dbReference>
<evidence type="ECO:0000256" key="2">
    <source>
        <dbReference type="ARBA" id="ARBA00007903"/>
    </source>
</evidence>
<dbReference type="InterPro" id="IPR028014">
    <property type="entry name" value="TMEM255"/>
</dbReference>
<feature type="transmembrane region" description="Helical" evidence="6">
    <location>
        <begin position="195"/>
        <end position="221"/>
    </location>
</feature>
<keyword evidence="3 6" id="KW-0812">Transmembrane</keyword>
<sequence>MTLQALQEPAVGPKATAPLSQADKMKRRTYWVVLGMLSVAFLTVSLGIYSSTRTENVHITGHISGIIFVFGSILSVLGLCLEGNRRQLLTASIFFLSLGIIASSICIVVDGVYILTSIDTRPLWAGRCQFYTSGHGYVYENHFTSVPCQGLMESCTLMVKSGSCYCCDLYDCANGGYLNKVYEFIGVESCQGVLFVYYLMCGVSGLNLLALILGLLSASMLGNIKALRRTPISHRDTSGSMDRTCANTDTPDSEELKWTMGDIVTATAPPLPGATEENIPLLPQDVVRHQPAGEANQFLNSKTSQCMATMGTSAASEKLKHCPPAFAPFCSQ</sequence>
<dbReference type="Proteomes" id="UP000504632">
    <property type="component" value="Chromosome 5"/>
</dbReference>
<feature type="transmembrane region" description="Helical" evidence="6">
    <location>
        <begin position="93"/>
        <end position="115"/>
    </location>
</feature>
<dbReference type="PANTHER" id="PTHR33721">
    <property type="entry name" value="TRANSMEMBRANE PROTEIN 255B-LIKE"/>
    <property type="match status" value="1"/>
</dbReference>
<dbReference type="RefSeq" id="XP_030630617.1">
    <property type="nucleotide sequence ID" value="XM_030774757.1"/>
</dbReference>
<evidence type="ECO:0000256" key="3">
    <source>
        <dbReference type="ARBA" id="ARBA00022692"/>
    </source>
</evidence>
<evidence type="ECO:0000256" key="6">
    <source>
        <dbReference type="SAM" id="Phobius"/>
    </source>
</evidence>
<keyword evidence="5 6" id="KW-0472">Membrane</keyword>
<organism evidence="7 8">
    <name type="scientific">Chanos chanos</name>
    <name type="common">Milkfish</name>
    <name type="synonym">Mugil chanos</name>
    <dbReference type="NCBI Taxonomy" id="29144"/>
    <lineage>
        <taxon>Eukaryota</taxon>
        <taxon>Metazoa</taxon>
        <taxon>Chordata</taxon>
        <taxon>Craniata</taxon>
        <taxon>Vertebrata</taxon>
        <taxon>Euteleostomi</taxon>
        <taxon>Actinopterygii</taxon>
        <taxon>Neopterygii</taxon>
        <taxon>Teleostei</taxon>
        <taxon>Ostariophysi</taxon>
        <taxon>Gonorynchiformes</taxon>
        <taxon>Chanidae</taxon>
        <taxon>Chanos</taxon>
    </lineage>
</organism>
<keyword evidence="4 6" id="KW-1133">Transmembrane helix</keyword>
<reference evidence="8" key="1">
    <citation type="submission" date="2025-08" db="UniProtKB">
        <authorList>
            <consortium name="RefSeq"/>
        </authorList>
    </citation>
    <scope>IDENTIFICATION</scope>
</reference>
<feature type="transmembrane region" description="Helical" evidence="6">
    <location>
        <begin position="30"/>
        <end position="49"/>
    </location>
</feature>
<dbReference type="Pfam" id="PF14967">
    <property type="entry name" value="FAM70"/>
    <property type="match status" value="1"/>
</dbReference>
<evidence type="ECO:0000256" key="1">
    <source>
        <dbReference type="ARBA" id="ARBA00004141"/>
    </source>
</evidence>
<proteinExistence type="inferred from homology"/>
<evidence type="ECO:0000256" key="4">
    <source>
        <dbReference type="ARBA" id="ARBA00022989"/>
    </source>
</evidence>
<dbReference type="GeneID" id="115812271"/>
<evidence type="ECO:0000313" key="8">
    <source>
        <dbReference type="RefSeq" id="XP_030630617.1"/>
    </source>
</evidence>
<dbReference type="AlphaFoldDB" id="A0A6J2VFA6"/>
<protein>
    <submittedName>
        <fullName evidence="8">Transmembrane protein 255B-like</fullName>
    </submittedName>
</protein>
<name>A0A6J2VFA6_CHACN</name>